<keyword evidence="5" id="KW-1185">Reference proteome</keyword>
<dbReference type="InterPro" id="IPR023997">
    <property type="entry name" value="TonB-dep_OMP_SusC/RagA_CS"/>
</dbReference>
<keyword evidence="1" id="KW-1134">Transmembrane beta strand</keyword>
<evidence type="ECO:0000259" key="3">
    <source>
        <dbReference type="Pfam" id="PF07715"/>
    </source>
</evidence>
<organism evidence="4 5">
    <name type="scientific">Flavobacterium yafengii</name>
    <dbReference type="NCBI Taxonomy" id="3041253"/>
    <lineage>
        <taxon>Bacteria</taxon>
        <taxon>Pseudomonadati</taxon>
        <taxon>Bacteroidota</taxon>
        <taxon>Flavobacteriia</taxon>
        <taxon>Flavobacteriales</taxon>
        <taxon>Flavobacteriaceae</taxon>
        <taxon>Flavobacterium</taxon>
    </lineage>
</organism>
<evidence type="ECO:0000256" key="1">
    <source>
        <dbReference type="PROSITE-ProRule" id="PRU01360"/>
    </source>
</evidence>
<dbReference type="Proteomes" id="UP001228643">
    <property type="component" value="Unassembled WGS sequence"/>
</dbReference>
<comment type="similarity">
    <text evidence="1">Belongs to the TonB-dependent receptor family.</text>
</comment>
<dbReference type="InterPro" id="IPR037066">
    <property type="entry name" value="Plug_dom_sf"/>
</dbReference>
<name>A0AAW6TJX2_9FLAO</name>
<keyword evidence="1" id="KW-0998">Cell outer membrane</keyword>
<reference evidence="4 5" key="1">
    <citation type="submission" date="2023-04" db="EMBL/GenBank/DDBJ databases">
        <title>Two novel species of Flavobacterium.</title>
        <authorList>
            <person name="Liu Q."/>
            <person name="Xin Y.-H."/>
        </authorList>
    </citation>
    <scope>NUCLEOTIDE SEQUENCE [LARGE SCALE GENOMIC DNA]</scope>
    <source>
        <strain evidence="4 5">LB2P87</strain>
    </source>
</reference>
<dbReference type="InterPro" id="IPR008969">
    <property type="entry name" value="CarboxyPept-like_regulatory"/>
</dbReference>
<keyword evidence="1" id="KW-0813">Transport</keyword>
<dbReference type="PROSITE" id="PS52016">
    <property type="entry name" value="TONB_DEPENDENT_REC_3"/>
    <property type="match status" value="1"/>
</dbReference>
<dbReference type="SUPFAM" id="SSF56935">
    <property type="entry name" value="Porins"/>
    <property type="match status" value="1"/>
</dbReference>
<dbReference type="InterPro" id="IPR012910">
    <property type="entry name" value="Plug_dom"/>
</dbReference>
<keyword evidence="2" id="KW-0732">Signal</keyword>
<keyword evidence="1" id="KW-0472">Membrane</keyword>
<feature type="signal peptide" evidence="2">
    <location>
        <begin position="1"/>
        <end position="23"/>
    </location>
</feature>
<dbReference type="Gene3D" id="2.170.130.10">
    <property type="entry name" value="TonB-dependent receptor, plug domain"/>
    <property type="match status" value="1"/>
</dbReference>
<dbReference type="Pfam" id="PF07715">
    <property type="entry name" value="Plug"/>
    <property type="match status" value="1"/>
</dbReference>
<dbReference type="RefSeq" id="WP_282716262.1">
    <property type="nucleotide sequence ID" value="NZ_JASCRY010000002.1"/>
</dbReference>
<accession>A0AAW6TJX2</accession>
<dbReference type="GO" id="GO:0009279">
    <property type="term" value="C:cell outer membrane"/>
    <property type="evidence" value="ECO:0007669"/>
    <property type="project" value="UniProtKB-SubCell"/>
</dbReference>
<keyword evidence="1" id="KW-0812">Transmembrane</keyword>
<evidence type="ECO:0000313" key="4">
    <source>
        <dbReference type="EMBL" id="MDI5949901.1"/>
    </source>
</evidence>
<dbReference type="InterPro" id="IPR039426">
    <property type="entry name" value="TonB-dep_rcpt-like"/>
</dbReference>
<gene>
    <name evidence="4" type="ORF">QLS97_09605</name>
</gene>
<dbReference type="AlphaFoldDB" id="A0AAW6TJX2"/>
<dbReference type="Pfam" id="PF13715">
    <property type="entry name" value="CarbopepD_reg_2"/>
    <property type="match status" value="1"/>
</dbReference>
<dbReference type="SUPFAM" id="SSF49464">
    <property type="entry name" value="Carboxypeptidase regulatory domain-like"/>
    <property type="match status" value="1"/>
</dbReference>
<dbReference type="EMBL" id="JASCRY010000002">
    <property type="protein sequence ID" value="MDI5949901.1"/>
    <property type="molecule type" value="Genomic_DNA"/>
</dbReference>
<evidence type="ECO:0000256" key="2">
    <source>
        <dbReference type="SAM" id="SignalP"/>
    </source>
</evidence>
<comment type="caution">
    <text evidence="4">The sequence shown here is derived from an EMBL/GenBank/DDBJ whole genome shotgun (WGS) entry which is preliminary data.</text>
</comment>
<dbReference type="NCBIfam" id="TIGR04057">
    <property type="entry name" value="SusC_RagA_signa"/>
    <property type="match status" value="1"/>
</dbReference>
<evidence type="ECO:0000313" key="5">
    <source>
        <dbReference type="Proteomes" id="UP001228643"/>
    </source>
</evidence>
<sequence>MKQTIAKRCGLFLFALMSFSSFAQKTNEDKIVTGYVIDYAGEAIPGVNVNVKGTKKGAVTDSKGHYVVTVKKGEILTFAYIGMDRAEKTVGNEAVINVTMKEDTSELEQVVVVGYGKQKKAHLTGAVATLKMSEIEDLPTGDLGTALAGRVIGVGVSGGSARPGNKSTLRIRNPMTFSKDGGNDQPLYVIDGVLQLDPQGKSDSTLFDNLDASEVESISFLKDGSAAVYGSRASQGVVLITTKRGKKGPTKFTYSGTYGENDSTYRTKMMNANDFGRYINTMNGPNGAGLLVNTDATKFFSDDELAYFKTVNYNALDQEWSPSYVMRHNVNASGGTDKATYFAGASYYKQNGNLGTLDYNKWTYRAGVDVNLSSNLKAGIQISGFNSDQTKTFNKIGAENEENDYITLLTDLPYIPQYINGNPVEPLGNNDATTRYHYQEIQRLNNLATTKASTMTLNMYAEYAVPFIKGMSVKGAYARNMGNGRGTQVGTGYTLYQYTGTGTNGHIFDDNATLKSSKYYTNGDRLYFANSNSLSVQYSLNASYARDFGKHSISGLVAIERSESEGTKEVVFKAGPIPATNGQFGSAFGAVDGSTERNESGSLGYIGRLNYVYGDKYLAEVLFRSDASTKFAPGNYWGNFFNLSVGWIISKEDFFKSKAIDFLKVRYSIGKVGKDDTKAWLWRQRYTFQNGQGGVFGGTANTGASTGMKMEASPNPNGTWSDEIKTNFGLETRFLNSRLSFGVDSFYNIGTDILMERTGNVSFTVGGTVASENFGKADFFGYEFELGWNDKIAKKVSYGIDLRFGWSDNKIIQSNFNAADILLPWNAKPGQSSDNGQWGYDYLGMFKSQQDVTDYVTKYNIKSVFGTLASALRPGTLYYRDVRGAYLGNGQFADPDGIIDVNDQIQLSKRRSTKYGASTTLKLGYKGLSINAVVGASFGGGWSEIDSNARKPLKATISSNTVNKPAIWDNIYDPALNPTGTMPNPYFTAINMDPTSAFWRVDSFSLTCRNITIAYTLPEKALKAMNLSSCKVNLVGLNPITLYNPYSYKNASGAYDVYPTLRTISLGLNLGF</sequence>
<dbReference type="InterPro" id="IPR023996">
    <property type="entry name" value="TonB-dep_OMP_SusC/RagA"/>
</dbReference>
<protein>
    <submittedName>
        <fullName evidence="4">SusC/RagA family TonB-linked outer membrane protein</fullName>
    </submittedName>
</protein>
<dbReference type="NCBIfam" id="TIGR04056">
    <property type="entry name" value="OMP_RagA_SusC"/>
    <property type="match status" value="1"/>
</dbReference>
<feature type="domain" description="TonB-dependent receptor plug" evidence="3">
    <location>
        <begin position="121"/>
        <end position="237"/>
    </location>
</feature>
<dbReference type="Gene3D" id="2.60.40.1120">
    <property type="entry name" value="Carboxypeptidase-like, regulatory domain"/>
    <property type="match status" value="1"/>
</dbReference>
<proteinExistence type="inferred from homology"/>
<comment type="subcellular location">
    <subcellularLocation>
        <location evidence="1">Cell outer membrane</location>
        <topology evidence="1">Multi-pass membrane protein</topology>
    </subcellularLocation>
</comment>
<feature type="chain" id="PRO_5043409142" evidence="2">
    <location>
        <begin position="24"/>
        <end position="1072"/>
    </location>
</feature>